<keyword evidence="2" id="KW-1185">Reference proteome</keyword>
<evidence type="ECO:0000313" key="1">
    <source>
        <dbReference type="EMBL" id="KLO04413.1"/>
    </source>
</evidence>
<accession>A0A0H2R4Q4</accession>
<evidence type="ECO:0000313" key="2">
    <source>
        <dbReference type="Proteomes" id="UP000053477"/>
    </source>
</evidence>
<dbReference type="Proteomes" id="UP000053477">
    <property type="component" value="Unassembled WGS sequence"/>
</dbReference>
<proteinExistence type="predicted"/>
<reference evidence="1 2" key="1">
    <citation type="submission" date="2015-04" db="EMBL/GenBank/DDBJ databases">
        <title>Complete genome sequence of Schizopora paradoxa KUC8140, a cosmopolitan wood degrader in East Asia.</title>
        <authorList>
            <consortium name="DOE Joint Genome Institute"/>
            <person name="Min B."/>
            <person name="Park H."/>
            <person name="Jang Y."/>
            <person name="Kim J.-J."/>
            <person name="Kim K.H."/>
            <person name="Pangilinan J."/>
            <person name="Lipzen A."/>
            <person name="Riley R."/>
            <person name="Grigoriev I.V."/>
            <person name="Spatafora J.W."/>
            <person name="Choi I.-G."/>
        </authorList>
    </citation>
    <scope>NUCLEOTIDE SEQUENCE [LARGE SCALE GENOMIC DNA]</scope>
    <source>
        <strain evidence="1 2">KUC8140</strain>
    </source>
</reference>
<gene>
    <name evidence="1" type="ORF">SCHPADRAFT_989697</name>
</gene>
<sequence length="201" mass="23138">MLRKHTRWTGEIDLSSHLLFVDIPSSPSTMTVYIESARSNLWFTLRAHTSGRRLPVLRIGAGRRRYVSRAGDAGYQSRDVAFIPRFTEASLPRRFQRWRYISKAREWGYGIISMLFEFLSPPKFRHPKQVDATRTPLMITGRIESSLPGLSIEYIVSKPSSRTPALAGTLRNGFHSHASRRFAEFKLVILVLETCLYHRSQ</sequence>
<dbReference type="InParanoid" id="A0A0H2R4Q4"/>
<organism evidence="1 2">
    <name type="scientific">Schizopora paradoxa</name>
    <dbReference type="NCBI Taxonomy" id="27342"/>
    <lineage>
        <taxon>Eukaryota</taxon>
        <taxon>Fungi</taxon>
        <taxon>Dikarya</taxon>
        <taxon>Basidiomycota</taxon>
        <taxon>Agaricomycotina</taxon>
        <taxon>Agaricomycetes</taxon>
        <taxon>Hymenochaetales</taxon>
        <taxon>Schizoporaceae</taxon>
        <taxon>Schizopora</taxon>
    </lineage>
</organism>
<dbReference type="AlphaFoldDB" id="A0A0H2R4Q4"/>
<name>A0A0H2R4Q4_9AGAM</name>
<protein>
    <submittedName>
        <fullName evidence="1">Uncharacterized protein</fullName>
    </submittedName>
</protein>
<dbReference type="EMBL" id="KQ086553">
    <property type="protein sequence ID" value="KLO04413.1"/>
    <property type="molecule type" value="Genomic_DNA"/>
</dbReference>